<dbReference type="InterPro" id="IPR001680">
    <property type="entry name" value="WD40_rpt"/>
</dbReference>
<comment type="subcellular location">
    <subcellularLocation>
        <location evidence="1">Nucleus</location>
    </subcellularLocation>
</comment>
<dbReference type="InterPro" id="IPR015943">
    <property type="entry name" value="WD40/YVTN_repeat-like_dom_sf"/>
</dbReference>
<feature type="repeat" description="WD" evidence="5">
    <location>
        <begin position="63"/>
        <end position="104"/>
    </location>
</feature>
<dbReference type="STRING" id="1382522.W6MTH7"/>
<keyword evidence="3" id="KW-0677">Repeat</keyword>
<evidence type="ECO:0000313" key="6">
    <source>
        <dbReference type="EMBL" id="CDK30029.1"/>
    </source>
</evidence>
<dbReference type="SMART" id="SM00320">
    <property type="entry name" value="WD40"/>
    <property type="match status" value="4"/>
</dbReference>
<reference evidence="6" key="2">
    <citation type="submission" date="2014-02" db="EMBL/GenBank/DDBJ databases">
        <title>Complete DNA sequence of /Kuraishia capsulata/ illustrates novel genomic features among budding yeasts (/Saccharomycotina/).</title>
        <authorList>
            <person name="Morales L."/>
            <person name="Noel B."/>
            <person name="Porcel B."/>
            <person name="Marcet-Houben M."/>
            <person name="Hullo M-F."/>
            <person name="Sacerdot C."/>
            <person name="Tekaia F."/>
            <person name="Leh-Louis V."/>
            <person name="Despons L."/>
            <person name="Khanna V."/>
            <person name="Aury J-M."/>
            <person name="Barbe V."/>
            <person name="Couloux A."/>
            <person name="Labadie K."/>
            <person name="Pelletier E."/>
            <person name="Souciet J-L."/>
            <person name="Boekhout T."/>
            <person name="Gabaldon T."/>
            <person name="Wincker P."/>
            <person name="Dujon B."/>
        </authorList>
    </citation>
    <scope>NUCLEOTIDE SEQUENCE</scope>
    <source>
        <strain evidence="6">CBS 1993</strain>
    </source>
</reference>
<gene>
    <name evidence="6" type="ORF">KUCA_T00006024001</name>
</gene>
<dbReference type="Gene3D" id="2.130.10.10">
    <property type="entry name" value="YVTN repeat-like/Quinoprotein amine dehydrogenase"/>
    <property type="match status" value="2"/>
</dbReference>
<dbReference type="PANTHER" id="PTHR44040">
    <property type="entry name" value="RETINOBLASTOMA-BINDING PROTEIN 5"/>
    <property type="match status" value="1"/>
</dbReference>
<dbReference type="PANTHER" id="PTHR44040:SF1">
    <property type="entry name" value="RETINOBLASTOMA-BINDING PROTEIN 5"/>
    <property type="match status" value="1"/>
</dbReference>
<keyword evidence="7" id="KW-1185">Reference proteome</keyword>
<dbReference type="PROSITE" id="PS50294">
    <property type="entry name" value="WD_REPEATS_REGION"/>
    <property type="match status" value="1"/>
</dbReference>
<dbReference type="RefSeq" id="XP_022462008.1">
    <property type="nucleotide sequence ID" value="XM_022605052.1"/>
</dbReference>
<dbReference type="HOGENOM" id="CLU_032142_0_0_1"/>
<dbReference type="InterPro" id="IPR019775">
    <property type="entry name" value="WD40_repeat_CS"/>
</dbReference>
<dbReference type="InterPro" id="IPR036322">
    <property type="entry name" value="WD40_repeat_dom_sf"/>
</dbReference>
<dbReference type="Pfam" id="PF00400">
    <property type="entry name" value="WD40"/>
    <property type="match status" value="2"/>
</dbReference>
<dbReference type="Proteomes" id="UP000019384">
    <property type="component" value="Unassembled WGS sequence"/>
</dbReference>
<evidence type="ECO:0000256" key="1">
    <source>
        <dbReference type="ARBA" id="ARBA00004123"/>
    </source>
</evidence>
<name>W6MTH7_9ASCO</name>
<dbReference type="GeneID" id="34523396"/>
<reference evidence="6" key="1">
    <citation type="submission" date="2013-12" db="EMBL/GenBank/DDBJ databases">
        <authorList>
            <person name="Genoscope - CEA"/>
        </authorList>
    </citation>
    <scope>NUCLEOTIDE SEQUENCE</scope>
    <source>
        <strain evidence="6">CBS 1993</strain>
    </source>
</reference>
<dbReference type="PROSITE" id="PS00678">
    <property type="entry name" value="WD_REPEATS_1"/>
    <property type="match status" value="1"/>
</dbReference>
<dbReference type="OrthoDB" id="196858at2759"/>
<sequence length="407" mass="46226">MNQLLLDPFIIAKEYPETLVQTLSFGHSTCLKFNEYGDYLASGTSDGIIAIIDLDTNGIIKLLRSHTRPINSLSWSHDGRYLLSCARDWQAIVWDLSTGNAVQKCEFQRPLWNAEFNPVNCHEIVVTPLEEDPMLIRFGSDWSREETWSLPGLEDDEQKHFTLVSTFHPGGEYVFTGTSKGWINVISAKSLAKVHSEKLTSSNVKNLAFNTSGTKLAVNSSDRIIRQIALSSKKGPENEQEFEFEIDHRYQDVVNKLQWNSLGFNHSGEYLVASTWGSAHDVYMWETTMGSLIKILEGPKEELIDVAWNFRKCTIGATGMDTGTIYLWGTNIPQKWSALAPDFVEIEENIEYEEKEDEFDVVEEDMVIEEDENEVVDVATKETLDSRGFPLQRLFTIPLSLEDEDAF</sequence>
<keyword evidence="2 5" id="KW-0853">WD repeat</keyword>
<dbReference type="PROSITE" id="PS50082">
    <property type="entry name" value="WD_REPEATS_2"/>
    <property type="match status" value="1"/>
</dbReference>
<evidence type="ECO:0000313" key="7">
    <source>
        <dbReference type="Proteomes" id="UP000019384"/>
    </source>
</evidence>
<organism evidence="6 7">
    <name type="scientific">Kuraishia capsulata CBS 1993</name>
    <dbReference type="NCBI Taxonomy" id="1382522"/>
    <lineage>
        <taxon>Eukaryota</taxon>
        <taxon>Fungi</taxon>
        <taxon>Dikarya</taxon>
        <taxon>Ascomycota</taxon>
        <taxon>Saccharomycotina</taxon>
        <taxon>Pichiomycetes</taxon>
        <taxon>Pichiales</taxon>
        <taxon>Pichiaceae</taxon>
        <taxon>Kuraishia</taxon>
    </lineage>
</organism>
<evidence type="ECO:0000256" key="2">
    <source>
        <dbReference type="ARBA" id="ARBA00022574"/>
    </source>
</evidence>
<dbReference type="EMBL" id="HG793131">
    <property type="protein sequence ID" value="CDK30029.1"/>
    <property type="molecule type" value="Genomic_DNA"/>
</dbReference>
<evidence type="ECO:0000256" key="4">
    <source>
        <dbReference type="ARBA" id="ARBA00023242"/>
    </source>
</evidence>
<dbReference type="AlphaFoldDB" id="W6MTH7"/>
<evidence type="ECO:0000256" key="5">
    <source>
        <dbReference type="PROSITE-ProRule" id="PRU00221"/>
    </source>
</evidence>
<dbReference type="InterPro" id="IPR037850">
    <property type="entry name" value="RBBP5/Swd1"/>
</dbReference>
<evidence type="ECO:0000256" key="3">
    <source>
        <dbReference type="ARBA" id="ARBA00022737"/>
    </source>
</evidence>
<dbReference type="SUPFAM" id="SSF50978">
    <property type="entry name" value="WD40 repeat-like"/>
    <property type="match status" value="1"/>
</dbReference>
<protein>
    <submittedName>
        <fullName evidence="6">Uncharacterized protein</fullName>
    </submittedName>
</protein>
<proteinExistence type="predicted"/>
<dbReference type="GO" id="GO:0048188">
    <property type="term" value="C:Set1C/COMPASS complex"/>
    <property type="evidence" value="ECO:0007669"/>
    <property type="project" value="InterPro"/>
</dbReference>
<accession>W6MTH7</accession>
<keyword evidence="4" id="KW-0539">Nucleus</keyword>